<comment type="similarity">
    <text evidence="5">Belongs to the radical SAM superfamily. Anaerobic sulfatase-maturating enzyme family.</text>
</comment>
<keyword evidence="2" id="KW-0479">Metal-binding</keyword>
<feature type="domain" description="Radical SAM core" evidence="6">
    <location>
        <begin position="11"/>
        <end position="107"/>
    </location>
</feature>
<name>E3HBP3_ILYPC</name>
<evidence type="ECO:0000256" key="1">
    <source>
        <dbReference type="ARBA" id="ARBA00022691"/>
    </source>
</evidence>
<dbReference type="AlphaFoldDB" id="E3HBP3"/>
<geneLocation type="plasmid" evidence="7 8">
    <name>pILYOP01</name>
</geneLocation>
<evidence type="ECO:0000256" key="2">
    <source>
        <dbReference type="ARBA" id="ARBA00022723"/>
    </source>
</evidence>
<dbReference type="InterPro" id="IPR013785">
    <property type="entry name" value="Aldolase_TIM"/>
</dbReference>
<evidence type="ECO:0000313" key="7">
    <source>
        <dbReference type="EMBL" id="ADO83805.1"/>
    </source>
</evidence>
<keyword evidence="8" id="KW-1185">Reference proteome</keyword>
<dbReference type="EMBL" id="CP002282">
    <property type="protein sequence ID" value="ADO83805.1"/>
    <property type="molecule type" value="Genomic_DNA"/>
</dbReference>
<dbReference type="RefSeq" id="WP_013388467.1">
    <property type="nucleotide sequence ID" value="NC_014633.1"/>
</dbReference>
<keyword evidence="7" id="KW-0614">Plasmid</keyword>
<dbReference type="InterPro" id="IPR023867">
    <property type="entry name" value="Sulphatase_maturase_rSAM"/>
</dbReference>
<reference evidence="7 8" key="1">
    <citation type="journal article" date="2010" name="Stand. Genomic Sci.">
        <title>Complete genome sequence of Ilyobacter polytropus type strain (CuHbu1).</title>
        <authorList>
            <person name="Sikorski J."/>
            <person name="Chertkov O."/>
            <person name="Lapidus A."/>
            <person name="Nolan M."/>
            <person name="Lucas S."/>
            <person name="Del Rio T.G."/>
            <person name="Tice H."/>
            <person name="Cheng J.F."/>
            <person name="Tapia R."/>
            <person name="Han C."/>
            <person name="Goodwin L."/>
            <person name="Pitluck S."/>
            <person name="Liolios K."/>
            <person name="Ivanova N."/>
            <person name="Mavromatis K."/>
            <person name="Mikhailova N."/>
            <person name="Pati A."/>
            <person name="Chen A."/>
            <person name="Palaniappan K."/>
            <person name="Land M."/>
            <person name="Hauser L."/>
            <person name="Chang Y.J."/>
            <person name="Jeffries C.D."/>
            <person name="Brambilla E."/>
            <person name="Yasawong M."/>
            <person name="Rohde M."/>
            <person name="Pukall R."/>
            <person name="Spring S."/>
            <person name="Goker M."/>
            <person name="Woyke T."/>
            <person name="Bristow J."/>
            <person name="Eisen J.A."/>
            <person name="Markowitz V."/>
            <person name="Hugenholtz P."/>
            <person name="Kyrpides N.C."/>
            <person name="Klenk H.P."/>
        </authorList>
    </citation>
    <scope>NUCLEOTIDE SEQUENCE [LARGE SCALE GENOMIC DNA]</scope>
    <source>
        <strain evidence="8">ATCC 51220 / DSM 2926 / LMG 16218 / CuHBu1</strain>
        <plasmid evidence="8">pILYOP01</plasmid>
    </source>
</reference>
<dbReference type="Proteomes" id="UP000006875">
    <property type="component" value="Plasmid pILYOP01"/>
</dbReference>
<dbReference type="InterPro" id="IPR007197">
    <property type="entry name" value="rSAM"/>
</dbReference>
<evidence type="ECO:0000256" key="5">
    <source>
        <dbReference type="ARBA" id="ARBA00023601"/>
    </source>
</evidence>
<evidence type="ECO:0000256" key="4">
    <source>
        <dbReference type="ARBA" id="ARBA00023014"/>
    </source>
</evidence>
<dbReference type="PANTHER" id="PTHR43273:SF3">
    <property type="entry name" value="ANAEROBIC SULFATASE-MATURATING ENZYME HOMOLOG ASLB-RELATED"/>
    <property type="match status" value="1"/>
</dbReference>
<protein>
    <submittedName>
        <fullName evidence="7">Radical SAM domain protein</fullName>
    </submittedName>
</protein>
<keyword evidence="4" id="KW-0411">Iron-sulfur</keyword>
<dbReference type="PANTHER" id="PTHR43273">
    <property type="entry name" value="ANAEROBIC SULFATASE-MATURATING ENZYME HOMOLOG ASLB-RELATED"/>
    <property type="match status" value="1"/>
</dbReference>
<sequence length="306" mass="34239">MEENVLHLELILTMECNANCDYCYQNGAEKVPDMDEEFIDKLYEKIKSEEYYNKFVIALFGGEPTLAEDKILYLLEKLENLKDSKVFRFTMPTNAIDTDAVLRIKKAINKRGWEVSFTLSNKEDLTLSNIPDEILIESSYSFIFNSSNYTSITEDLIDTLKNSKLGGGIVIKPDVYSDLSSIPASDVSNILKLVADKKAFFNVNLTNPDATACVMDDLERVTVFSTGEFAMCTRMTMGCYEDGYIGHIDTTTFQEAVANRIELASQISETGMCLCKTQAAIESANYVDEIIQATDGIYDGLVVAKD</sequence>
<dbReference type="GO" id="GO:0046872">
    <property type="term" value="F:metal ion binding"/>
    <property type="evidence" value="ECO:0007669"/>
    <property type="project" value="UniProtKB-KW"/>
</dbReference>
<dbReference type="InterPro" id="IPR058240">
    <property type="entry name" value="rSAM_sf"/>
</dbReference>
<dbReference type="Gene3D" id="3.20.20.70">
    <property type="entry name" value="Aldolase class I"/>
    <property type="match status" value="1"/>
</dbReference>
<organism evidence="7 8">
    <name type="scientific">Ilyobacter polytropus (strain ATCC 51220 / DSM 2926 / LMG 16218 / CuHBu1)</name>
    <dbReference type="NCBI Taxonomy" id="572544"/>
    <lineage>
        <taxon>Bacteria</taxon>
        <taxon>Fusobacteriati</taxon>
        <taxon>Fusobacteriota</taxon>
        <taxon>Fusobacteriia</taxon>
        <taxon>Fusobacteriales</taxon>
        <taxon>Fusobacteriaceae</taxon>
        <taxon>Ilyobacter</taxon>
    </lineage>
</organism>
<evidence type="ECO:0000259" key="6">
    <source>
        <dbReference type="Pfam" id="PF04055"/>
    </source>
</evidence>
<accession>E3HBP3</accession>
<dbReference type="SUPFAM" id="SSF102114">
    <property type="entry name" value="Radical SAM enzymes"/>
    <property type="match status" value="1"/>
</dbReference>
<proteinExistence type="inferred from homology"/>
<dbReference type="SFLD" id="SFLDS00029">
    <property type="entry name" value="Radical_SAM"/>
    <property type="match status" value="1"/>
</dbReference>
<evidence type="ECO:0000256" key="3">
    <source>
        <dbReference type="ARBA" id="ARBA00023004"/>
    </source>
</evidence>
<dbReference type="KEGG" id="ipo:Ilyop_2034"/>
<dbReference type="CDD" id="cd01335">
    <property type="entry name" value="Radical_SAM"/>
    <property type="match status" value="1"/>
</dbReference>
<evidence type="ECO:0000313" key="8">
    <source>
        <dbReference type="Proteomes" id="UP000006875"/>
    </source>
</evidence>
<dbReference type="OrthoDB" id="9783671at2"/>
<gene>
    <name evidence="7" type="ordered locus">Ilyop_2034</name>
</gene>
<keyword evidence="3" id="KW-0408">Iron</keyword>
<dbReference type="HOGENOM" id="CLU_908443_0_0_0"/>
<dbReference type="GO" id="GO:0051536">
    <property type="term" value="F:iron-sulfur cluster binding"/>
    <property type="evidence" value="ECO:0007669"/>
    <property type="project" value="UniProtKB-KW"/>
</dbReference>
<dbReference type="GO" id="GO:0016491">
    <property type="term" value="F:oxidoreductase activity"/>
    <property type="evidence" value="ECO:0007669"/>
    <property type="project" value="InterPro"/>
</dbReference>
<keyword evidence="1" id="KW-0949">S-adenosyl-L-methionine</keyword>
<dbReference type="Pfam" id="PF04055">
    <property type="entry name" value="Radical_SAM"/>
    <property type="match status" value="1"/>
</dbReference>